<protein>
    <recommendedName>
        <fullName evidence="9">Beta-xylosidase C-terminal Concanavalin A-like domain-containing protein</fullName>
    </recommendedName>
</protein>
<dbReference type="Gene3D" id="2.60.120.200">
    <property type="match status" value="1"/>
</dbReference>
<evidence type="ECO:0000256" key="1">
    <source>
        <dbReference type="ARBA" id="ARBA00009865"/>
    </source>
</evidence>
<dbReference type="GO" id="GO:0005975">
    <property type="term" value="P:carbohydrate metabolic process"/>
    <property type="evidence" value="ECO:0007669"/>
    <property type="project" value="InterPro"/>
</dbReference>
<keyword evidence="3 5" id="KW-0326">Glycosidase</keyword>
<evidence type="ECO:0000256" key="5">
    <source>
        <dbReference type="RuleBase" id="RU361187"/>
    </source>
</evidence>
<name>A0A1B8GJS8_9PEZI</name>
<dbReference type="EMBL" id="KV460231">
    <property type="protein sequence ID" value="OBT96091.1"/>
    <property type="molecule type" value="Genomic_DNA"/>
</dbReference>
<dbReference type="PANTHER" id="PTHR42812:SF17">
    <property type="entry name" value="BETA-XYLOSIDASE C-TERMINAL CONCANAVALIN A-LIKE DOMAIN-CONTAINING PROTEIN-RELATED"/>
    <property type="match status" value="1"/>
</dbReference>
<sequence>MISHPNHTRLSGSISTTICITSSFLTSSFLTFPSLTLYSSPNLTTWTLSSNVFNRPSQVSEFATLDTNADEGFWAATVRYHDGLLYVVVTYIDYDPKLKATYYLFTTLDPYDDTAWSASLQISNPPKTIDPDLFWDDDDGTLYIASEWGAMYPSTLTLTTSTSSSPAARIWNGTSNSNPEDPHIYKKASYHHLLIAEGSSGLNHSATIARSPSSIWGPYESYPGNPILTNRGTGGVLSDRWTCGFLSGWGWGDWWGAALATRSGSGFEVSLMGRETVMFPVSWLEGGWPVADPVRGEMSWWNLPLSASPPRHDEILVDGADIVNSTPARQYLETRSTTASPSHHPTPSPPPGQPKTLQRVPSSANLTANSAVRASDGLTFIARRQTATLFKFSVDFDFSPRREGEEAGDHGVYYPGTAC</sequence>
<organism evidence="7 8">
    <name type="scientific">Pseudogymnoascus verrucosus</name>
    <dbReference type="NCBI Taxonomy" id="342668"/>
    <lineage>
        <taxon>Eukaryota</taxon>
        <taxon>Fungi</taxon>
        <taxon>Dikarya</taxon>
        <taxon>Ascomycota</taxon>
        <taxon>Pezizomycotina</taxon>
        <taxon>Leotiomycetes</taxon>
        <taxon>Thelebolales</taxon>
        <taxon>Thelebolaceae</taxon>
        <taxon>Pseudogymnoascus</taxon>
    </lineage>
</organism>
<dbReference type="Gene3D" id="2.115.10.20">
    <property type="entry name" value="Glycosyl hydrolase domain, family 43"/>
    <property type="match status" value="1"/>
</dbReference>
<proteinExistence type="inferred from homology"/>
<accession>A0A1B8GJS8</accession>
<dbReference type="GeneID" id="28840169"/>
<dbReference type="STRING" id="342668.A0A1B8GJS8"/>
<evidence type="ECO:0000256" key="6">
    <source>
        <dbReference type="SAM" id="MobiDB-lite"/>
    </source>
</evidence>
<reference evidence="8" key="2">
    <citation type="journal article" date="2018" name="Nat. Commun.">
        <title>Extreme sensitivity to ultraviolet light in the fungal pathogen causing white-nose syndrome of bats.</title>
        <authorList>
            <person name="Palmer J.M."/>
            <person name="Drees K.P."/>
            <person name="Foster J.T."/>
            <person name="Lindner D.L."/>
        </authorList>
    </citation>
    <scope>NUCLEOTIDE SEQUENCE [LARGE SCALE GENOMIC DNA]</scope>
    <source>
        <strain evidence="8">UAMH 10579</strain>
    </source>
</reference>
<dbReference type="PANTHER" id="PTHR42812">
    <property type="entry name" value="BETA-XYLOSIDASE"/>
    <property type="match status" value="1"/>
</dbReference>
<keyword evidence="8" id="KW-1185">Reference proteome</keyword>
<dbReference type="SUPFAM" id="SSF75005">
    <property type="entry name" value="Arabinanase/levansucrase/invertase"/>
    <property type="match status" value="1"/>
</dbReference>
<dbReference type="Proteomes" id="UP000091956">
    <property type="component" value="Unassembled WGS sequence"/>
</dbReference>
<dbReference type="AlphaFoldDB" id="A0A1B8GJS8"/>
<dbReference type="InterPro" id="IPR006710">
    <property type="entry name" value="Glyco_hydro_43"/>
</dbReference>
<feature type="compositionally biased region" description="Low complexity" evidence="6">
    <location>
        <begin position="334"/>
        <end position="343"/>
    </location>
</feature>
<comment type="similarity">
    <text evidence="1 5">Belongs to the glycosyl hydrolase 43 family.</text>
</comment>
<dbReference type="Pfam" id="PF04616">
    <property type="entry name" value="Glyco_hydro_43"/>
    <property type="match status" value="1"/>
</dbReference>
<evidence type="ECO:0000256" key="2">
    <source>
        <dbReference type="ARBA" id="ARBA00022801"/>
    </source>
</evidence>
<dbReference type="InterPro" id="IPR023296">
    <property type="entry name" value="Glyco_hydro_beta-prop_sf"/>
</dbReference>
<dbReference type="RefSeq" id="XP_018129824.1">
    <property type="nucleotide sequence ID" value="XM_018276222.2"/>
</dbReference>
<evidence type="ECO:0000313" key="8">
    <source>
        <dbReference type="Proteomes" id="UP000091956"/>
    </source>
</evidence>
<feature type="region of interest" description="Disordered" evidence="6">
    <location>
        <begin position="332"/>
        <end position="359"/>
    </location>
</feature>
<reference evidence="7 8" key="1">
    <citation type="submission" date="2016-03" db="EMBL/GenBank/DDBJ databases">
        <title>Comparative genomics of Pseudogymnoascus destructans, the fungus causing white-nose syndrome of bats.</title>
        <authorList>
            <person name="Palmer J.M."/>
            <person name="Drees K.P."/>
            <person name="Foster J.T."/>
            <person name="Lindner D.L."/>
        </authorList>
    </citation>
    <scope>NUCLEOTIDE SEQUENCE [LARGE SCALE GENOMIC DNA]</scope>
    <source>
        <strain evidence="7 8">UAMH 10579</strain>
    </source>
</reference>
<dbReference type="InterPro" id="IPR051795">
    <property type="entry name" value="Glycosyl_Hydrlase_43"/>
</dbReference>
<gene>
    <name evidence="7" type="ORF">VE01_06783</name>
</gene>
<evidence type="ECO:0000256" key="4">
    <source>
        <dbReference type="PIRSR" id="PIRSR606710-2"/>
    </source>
</evidence>
<evidence type="ECO:0008006" key="9">
    <source>
        <dbReference type="Google" id="ProtNLM"/>
    </source>
</evidence>
<feature type="compositionally biased region" description="Pro residues" evidence="6">
    <location>
        <begin position="344"/>
        <end position="353"/>
    </location>
</feature>
<feature type="site" description="Important for catalytic activity, responsible for pKa modulation of the active site Glu and correct orientation of both the proton donor and substrate" evidence="4">
    <location>
        <position position="130"/>
    </location>
</feature>
<keyword evidence="2 5" id="KW-0378">Hydrolase</keyword>
<evidence type="ECO:0000313" key="7">
    <source>
        <dbReference type="EMBL" id="OBT96091.1"/>
    </source>
</evidence>
<dbReference type="GO" id="GO:0004553">
    <property type="term" value="F:hydrolase activity, hydrolyzing O-glycosyl compounds"/>
    <property type="evidence" value="ECO:0007669"/>
    <property type="project" value="InterPro"/>
</dbReference>
<evidence type="ECO:0000256" key="3">
    <source>
        <dbReference type="ARBA" id="ARBA00023295"/>
    </source>
</evidence>